<sequence length="128" mass="14257">MENSVYTQPRWSFGGLPFPPRDMNIVCLLFYTVLRPHLGLAGPAKAPSVLRLMQLQTSNSYYPRWNMEVAYPHPHPRTWHHHSLRLCHAVSLSAPTSYPISASIATPKVWLPIALQILLALGSGSGSN</sequence>
<organism evidence="1 2">
    <name type="scientific">Glomerella acutata</name>
    <name type="common">Colletotrichum acutatum</name>
    <dbReference type="NCBI Taxonomy" id="27357"/>
    <lineage>
        <taxon>Eukaryota</taxon>
        <taxon>Fungi</taxon>
        <taxon>Dikarya</taxon>
        <taxon>Ascomycota</taxon>
        <taxon>Pezizomycotina</taxon>
        <taxon>Sordariomycetes</taxon>
        <taxon>Hypocreomycetidae</taxon>
        <taxon>Glomerellales</taxon>
        <taxon>Glomerellaceae</taxon>
        <taxon>Colletotrichum</taxon>
        <taxon>Colletotrichum acutatum species complex</taxon>
    </lineage>
</organism>
<dbReference type="RefSeq" id="XP_060368494.1">
    <property type="nucleotide sequence ID" value="XM_060510206.1"/>
</dbReference>
<gene>
    <name evidence="1" type="ORF">BDZ83DRAFT_648701</name>
</gene>
<accession>A0AAD8UWN0</accession>
<keyword evidence="2" id="KW-1185">Reference proteome</keyword>
<evidence type="ECO:0000313" key="2">
    <source>
        <dbReference type="Proteomes" id="UP001244207"/>
    </source>
</evidence>
<reference evidence="1" key="1">
    <citation type="submission" date="2021-12" db="EMBL/GenBank/DDBJ databases">
        <title>Comparative genomics, transcriptomics and evolutionary studies reveal genomic signatures of adaptation to plant cell wall in hemibiotrophic fungi.</title>
        <authorList>
            <consortium name="DOE Joint Genome Institute"/>
            <person name="Baroncelli R."/>
            <person name="Diaz J.F."/>
            <person name="Benocci T."/>
            <person name="Peng M."/>
            <person name="Battaglia E."/>
            <person name="Haridas S."/>
            <person name="Andreopoulos W."/>
            <person name="Labutti K."/>
            <person name="Pangilinan J."/>
            <person name="Floch G.L."/>
            <person name="Makela M.R."/>
            <person name="Henrissat B."/>
            <person name="Grigoriev I.V."/>
            <person name="Crouch J.A."/>
            <person name="De Vries R.P."/>
            <person name="Sukno S.A."/>
            <person name="Thon M.R."/>
        </authorList>
    </citation>
    <scope>NUCLEOTIDE SEQUENCE</scope>
    <source>
        <strain evidence="1">CBS 112980</strain>
    </source>
</reference>
<protein>
    <submittedName>
        <fullName evidence="1">Uncharacterized protein</fullName>
    </submittedName>
</protein>
<dbReference type="AlphaFoldDB" id="A0AAD8UWN0"/>
<comment type="caution">
    <text evidence="1">The sequence shown here is derived from an EMBL/GenBank/DDBJ whole genome shotgun (WGS) entry which is preliminary data.</text>
</comment>
<dbReference type="EMBL" id="JAHMHS010000017">
    <property type="protein sequence ID" value="KAK1728439.1"/>
    <property type="molecule type" value="Genomic_DNA"/>
</dbReference>
<dbReference type="Proteomes" id="UP001244207">
    <property type="component" value="Unassembled WGS sequence"/>
</dbReference>
<proteinExistence type="predicted"/>
<evidence type="ECO:0000313" key="1">
    <source>
        <dbReference type="EMBL" id="KAK1728439.1"/>
    </source>
</evidence>
<name>A0AAD8UWN0_GLOAC</name>
<dbReference type="GeneID" id="85394105"/>